<sequence length="260" mass="28721">MGDVNGWKGTSPGPGNLRGRGQKGRKYYHISILYEVQNIIRIFPLFTAIEPPVSAVPHVDGVGRGERRGRRQSGAKVTPEVEAQCLYRAGLDMFCARTGAFRSRVAPKHQDARAQERHKKQRQDRDGDSATARDRDTGAGSDTDFPPPQTQIQTQTSEKPDPIQPPSPPPSLTPGPTPTQLVRLVTSTSASSSSPEPNFPPLLLRLGLCTSALFDLNSHLRKYNPDHHPLTLIRPPMLTDPAPPPSLFTVWPARRRRRPD</sequence>
<feature type="region of interest" description="Disordered" evidence="1">
    <location>
        <begin position="1"/>
        <end position="22"/>
    </location>
</feature>
<protein>
    <submittedName>
        <fullName evidence="2">Uncharacterized protein</fullName>
    </submittedName>
</protein>
<organism evidence="2 3">
    <name type="scientific">Venustampulla echinocandica</name>
    <dbReference type="NCBI Taxonomy" id="2656787"/>
    <lineage>
        <taxon>Eukaryota</taxon>
        <taxon>Fungi</taxon>
        <taxon>Dikarya</taxon>
        <taxon>Ascomycota</taxon>
        <taxon>Pezizomycotina</taxon>
        <taxon>Leotiomycetes</taxon>
        <taxon>Helotiales</taxon>
        <taxon>Pleuroascaceae</taxon>
        <taxon>Venustampulla</taxon>
    </lineage>
</organism>
<feature type="compositionally biased region" description="Pro residues" evidence="1">
    <location>
        <begin position="162"/>
        <end position="177"/>
    </location>
</feature>
<feature type="region of interest" description="Disordered" evidence="1">
    <location>
        <begin position="103"/>
        <end position="179"/>
    </location>
</feature>
<evidence type="ECO:0000256" key="1">
    <source>
        <dbReference type="SAM" id="MobiDB-lite"/>
    </source>
</evidence>
<dbReference type="Proteomes" id="UP000254866">
    <property type="component" value="Unassembled WGS sequence"/>
</dbReference>
<dbReference type="AlphaFoldDB" id="A0A370TH49"/>
<name>A0A370TH49_9HELO</name>
<evidence type="ECO:0000313" key="2">
    <source>
        <dbReference type="EMBL" id="RDL34518.1"/>
    </source>
</evidence>
<comment type="caution">
    <text evidence="2">The sequence shown here is derived from an EMBL/GenBank/DDBJ whole genome shotgun (WGS) entry which is preliminary data.</text>
</comment>
<keyword evidence="3" id="KW-1185">Reference proteome</keyword>
<dbReference type="EMBL" id="NPIC01000007">
    <property type="protein sequence ID" value="RDL34518.1"/>
    <property type="molecule type" value="Genomic_DNA"/>
</dbReference>
<dbReference type="GeneID" id="43600495"/>
<accession>A0A370TH49</accession>
<gene>
    <name evidence="2" type="ORF">BP5553_07646</name>
</gene>
<proteinExistence type="predicted"/>
<evidence type="ECO:0000313" key="3">
    <source>
        <dbReference type="Proteomes" id="UP000254866"/>
    </source>
</evidence>
<reference evidence="2 3" key="1">
    <citation type="journal article" date="2018" name="IMA Fungus">
        <title>IMA Genome-F 9: Draft genome sequence of Annulohypoxylon stygium, Aspergillus mulundensis, Berkeleyomyces basicola (syn. Thielaviopsis basicola), Ceratocystis smalleyi, two Cercospora beticola strains, Coleophoma cylindrospora, Fusarium fracticaudum, Phialophora cf. hyalina, and Morchella septimelata.</title>
        <authorList>
            <person name="Wingfield B.D."/>
            <person name="Bills G.F."/>
            <person name="Dong Y."/>
            <person name="Huang W."/>
            <person name="Nel W.J."/>
            <person name="Swalarsk-Parry B.S."/>
            <person name="Vaghefi N."/>
            <person name="Wilken P.M."/>
            <person name="An Z."/>
            <person name="de Beer Z.W."/>
            <person name="De Vos L."/>
            <person name="Chen L."/>
            <person name="Duong T.A."/>
            <person name="Gao Y."/>
            <person name="Hammerbacher A."/>
            <person name="Kikkert J.R."/>
            <person name="Li Y."/>
            <person name="Li H."/>
            <person name="Li K."/>
            <person name="Li Q."/>
            <person name="Liu X."/>
            <person name="Ma X."/>
            <person name="Naidoo K."/>
            <person name="Pethybridge S.J."/>
            <person name="Sun J."/>
            <person name="Steenkamp E.T."/>
            <person name="van der Nest M.A."/>
            <person name="van Wyk S."/>
            <person name="Wingfield M.J."/>
            <person name="Xiong C."/>
            <person name="Yue Q."/>
            <person name="Zhang X."/>
        </authorList>
    </citation>
    <scope>NUCLEOTIDE SEQUENCE [LARGE SCALE GENOMIC DNA]</scope>
    <source>
        <strain evidence="2 3">BP 5553</strain>
    </source>
</reference>
<dbReference type="RefSeq" id="XP_031867500.1">
    <property type="nucleotide sequence ID" value="XM_032016269.1"/>
</dbReference>
<feature type="region of interest" description="Disordered" evidence="1">
    <location>
        <begin position="59"/>
        <end position="78"/>
    </location>
</feature>
<feature type="compositionally biased region" description="Basic and acidic residues" evidence="1">
    <location>
        <begin position="123"/>
        <end position="137"/>
    </location>
</feature>